<dbReference type="InterPro" id="IPR052020">
    <property type="entry name" value="Cyclic_di-GMP/3'3'-cGAMP_PDE"/>
</dbReference>
<dbReference type="PANTHER" id="PTHR45228:SF9">
    <property type="entry name" value="3'3'-CGAMP-SPECIFIC PHOSPHODIESTERASE 2"/>
    <property type="match status" value="1"/>
</dbReference>
<dbReference type="RefSeq" id="WP_218251488.1">
    <property type="nucleotide sequence ID" value="NZ_JABXWD010000053.1"/>
</dbReference>
<sequence>MIEGENRLGFVQEAEDDELSFSDDAADDSVVQTNGTFWKVMVVDDDLSIHDVTKIALRDFQYNGKSIRLIGAFTGKEATELIGHNPDIALIILDVVMEDDNAGLRVAKYIRDVLKNKAIRIILRTGQPGTAPERSVIIEYDINDYKTKSDLTVDKLFSAVITSLRSYTDIVALEKANIELANSVSLARSNLDGVLQAMALTLEKRDPYTADHQLRVRSLSYAIAKEMGLPDQVIEQICFAAALHDIGKITVPTDILSKPGKITNPEFELIKEHVENGYEILKKINFPWPIADIVRQHHEKINGSGYPLGLKGDEILLEARVICVADVVEAICSHRPYRPARDISYALDELNKNAAVTYDTAVVEAAIRVINSGYKLHHDGF</sequence>
<dbReference type="InterPro" id="IPR003607">
    <property type="entry name" value="HD/PDEase_dom"/>
</dbReference>
<evidence type="ECO:0000256" key="1">
    <source>
        <dbReference type="PROSITE-ProRule" id="PRU00169"/>
    </source>
</evidence>
<reference evidence="4 5" key="1">
    <citation type="journal article" date="2020" name="J Geophys Res Biogeosci">
        <title>Magnetotaxis as an Adaptation to Enable Bacterial Shuttling of Microbial Sulfur and Sulfur Cycling Across Aquatic Oxic#Anoxic Interfaces.</title>
        <authorList>
            <person name="Li J."/>
            <person name="Liu P."/>
            <person name="Wang J."/>
            <person name="Roberts A.P."/>
            <person name="Pan Y."/>
        </authorList>
    </citation>
    <scope>NUCLEOTIDE SEQUENCE [LARGE SCALE GENOMIC DNA]</scope>
    <source>
        <strain evidence="4 5">MYR-1_YQ</strain>
    </source>
</reference>
<feature type="domain" description="HD-GYP" evidence="3">
    <location>
        <begin position="187"/>
        <end position="381"/>
    </location>
</feature>
<dbReference type="CDD" id="cd00156">
    <property type="entry name" value="REC"/>
    <property type="match status" value="1"/>
</dbReference>
<keyword evidence="5" id="KW-1185">Reference proteome</keyword>
<dbReference type="Pfam" id="PF13487">
    <property type="entry name" value="HD_5"/>
    <property type="match status" value="1"/>
</dbReference>
<feature type="domain" description="Response regulatory" evidence="2">
    <location>
        <begin position="39"/>
        <end position="163"/>
    </location>
</feature>
<gene>
    <name evidence="4" type="ORF">HWQ67_04680</name>
</gene>
<feature type="modified residue" description="4-aspartylphosphate" evidence="1">
    <location>
        <position position="94"/>
    </location>
</feature>
<organism evidence="4 5">
    <name type="scientific">Candidatus Magnetobacterium casense</name>
    <dbReference type="NCBI Taxonomy" id="1455061"/>
    <lineage>
        <taxon>Bacteria</taxon>
        <taxon>Pseudomonadati</taxon>
        <taxon>Nitrospirota</taxon>
        <taxon>Thermodesulfovibrionia</taxon>
        <taxon>Thermodesulfovibrionales</taxon>
        <taxon>Candidatus Magnetobacteriaceae</taxon>
        <taxon>Candidatus Magnetobacterium</taxon>
    </lineage>
</organism>
<keyword evidence="1" id="KW-0597">Phosphoprotein</keyword>
<evidence type="ECO:0000259" key="2">
    <source>
        <dbReference type="PROSITE" id="PS50110"/>
    </source>
</evidence>
<evidence type="ECO:0000313" key="4">
    <source>
        <dbReference type="EMBL" id="MBV6340872.1"/>
    </source>
</evidence>
<accession>A0ABS6RW81</accession>
<dbReference type="PROSITE" id="PS51832">
    <property type="entry name" value="HD_GYP"/>
    <property type="match status" value="1"/>
</dbReference>
<protein>
    <submittedName>
        <fullName evidence="4">HD domain-containing protein</fullName>
    </submittedName>
</protein>
<comment type="caution">
    <text evidence="4">The sequence shown here is derived from an EMBL/GenBank/DDBJ whole genome shotgun (WGS) entry which is preliminary data.</text>
</comment>
<dbReference type="SMART" id="SM00471">
    <property type="entry name" value="HDc"/>
    <property type="match status" value="1"/>
</dbReference>
<dbReference type="InterPro" id="IPR001789">
    <property type="entry name" value="Sig_transdc_resp-reg_receiver"/>
</dbReference>
<dbReference type="CDD" id="cd00077">
    <property type="entry name" value="HDc"/>
    <property type="match status" value="1"/>
</dbReference>
<name>A0ABS6RW81_9BACT</name>
<evidence type="ECO:0000313" key="5">
    <source>
        <dbReference type="Proteomes" id="UP001196980"/>
    </source>
</evidence>
<evidence type="ECO:0000259" key="3">
    <source>
        <dbReference type="PROSITE" id="PS51832"/>
    </source>
</evidence>
<dbReference type="NCBIfam" id="TIGR00277">
    <property type="entry name" value="HDIG"/>
    <property type="match status" value="1"/>
</dbReference>
<dbReference type="EMBL" id="JABXWD010000053">
    <property type="protein sequence ID" value="MBV6340872.1"/>
    <property type="molecule type" value="Genomic_DNA"/>
</dbReference>
<proteinExistence type="predicted"/>
<dbReference type="PANTHER" id="PTHR45228">
    <property type="entry name" value="CYCLIC DI-GMP PHOSPHODIESTERASE TM_0186-RELATED"/>
    <property type="match status" value="1"/>
</dbReference>
<dbReference type="Proteomes" id="UP001196980">
    <property type="component" value="Unassembled WGS sequence"/>
</dbReference>
<dbReference type="InterPro" id="IPR037522">
    <property type="entry name" value="HD_GYP_dom"/>
</dbReference>
<dbReference type="PROSITE" id="PS50110">
    <property type="entry name" value="RESPONSE_REGULATORY"/>
    <property type="match status" value="1"/>
</dbReference>
<dbReference type="InterPro" id="IPR006675">
    <property type="entry name" value="HDIG_dom"/>
</dbReference>